<dbReference type="GO" id="GO:0000978">
    <property type="term" value="F:RNA polymerase II cis-regulatory region sequence-specific DNA binding"/>
    <property type="evidence" value="ECO:0007669"/>
    <property type="project" value="TreeGrafter"/>
</dbReference>
<dbReference type="InterPro" id="IPR036388">
    <property type="entry name" value="WH-like_DNA-bd_sf"/>
</dbReference>
<dbReference type="Pfam" id="PF00250">
    <property type="entry name" value="Forkhead"/>
    <property type="match status" value="1"/>
</dbReference>
<feature type="compositionally biased region" description="Basic and acidic residues" evidence="8">
    <location>
        <begin position="148"/>
        <end position="160"/>
    </location>
</feature>
<evidence type="ECO:0000259" key="9">
    <source>
        <dbReference type="PROSITE" id="PS50006"/>
    </source>
</evidence>
<dbReference type="SMART" id="SM00240">
    <property type="entry name" value="FHA"/>
    <property type="match status" value="1"/>
</dbReference>
<dbReference type="Gene3D" id="1.10.10.10">
    <property type="entry name" value="Winged helix-like DNA-binding domain superfamily/Winged helix DNA-binding domain"/>
    <property type="match status" value="1"/>
</dbReference>
<dbReference type="InterPro" id="IPR036390">
    <property type="entry name" value="WH_DNA-bd_sf"/>
</dbReference>
<dbReference type="PROSITE" id="PS50006">
    <property type="entry name" value="FHA_DOMAIN"/>
    <property type="match status" value="1"/>
</dbReference>
<name>U5ENG2_9DIPT</name>
<keyword evidence="4 7" id="KW-0238">DNA-binding</keyword>
<evidence type="ECO:0000256" key="8">
    <source>
        <dbReference type="SAM" id="MobiDB-lite"/>
    </source>
</evidence>
<dbReference type="InterPro" id="IPR030456">
    <property type="entry name" value="TF_fork_head_CS_2"/>
</dbReference>
<accession>U5ENG2</accession>
<dbReference type="Gene3D" id="2.60.200.20">
    <property type="match status" value="1"/>
</dbReference>
<dbReference type="PROSITE" id="PS50039">
    <property type="entry name" value="FORK_HEAD_3"/>
    <property type="match status" value="1"/>
</dbReference>
<feature type="compositionally biased region" description="Low complexity" evidence="8">
    <location>
        <begin position="236"/>
        <end position="289"/>
    </location>
</feature>
<organism evidence="11">
    <name type="scientific">Corethrella appendiculata</name>
    <dbReference type="NCBI Taxonomy" id="1370023"/>
    <lineage>
        <taxon>Eukaryota</taxon>
        <taxon>Metazoa</taxon>
        <taxon>Ecdysozoa</taxon>
        <taxon>Arthropoda</taxon>
        <taxon>Hexapoda</taxon>
        <taxon>Insecta</taxon>
        <taxon>Pterygota</taxon>
        <taxon>Neoptera</taxon>
        <taxon>Endopterygota</taxon>
        <taxon>Diptera</taxon>
        <taxon>Nematocera</taxon>
        <taxon>Culicoidea</taxon>
        <taxon>Chaoboridae</taxon>
        <taxon>Corethrella</taxon>
    </lineage>
</organism>
<proteinExistence type="evidence at transcript level"/>
<dbReference type="Pfam" id="PF00498">
    <property type="entry name" value="FHA"/>
    <property type="match status" value="1"/>
</dbReference>
<feature type="region of interest" description="Disordered" evidence="8">
    <location>
        <begin position="455"/>
        <end position="518"/>
    </location>
</feature>
<reference evidence="11" key="1">
    <citation type="journal article" date="2014" name="Insect Biochem. Mol. Biol.">
        <title>An insight into the sialome of the frog biting fly, Corethrella appendiculata.</title>
        <authorList>
            <person name="Ribeiro J.M.C."/>
            <person name="Chagas A.C."/>
            <person name="Pham V.M."/>
            <person name="Lounibos L.P."/>
            <person name="Calvo E."/>
        </authorList>
    </citation>
    <scope>NUCLEOTIDE SEQUENCE</scope>
    <source>
        <tissue evidence="11">Salivary glands</tissue>
    </source>
</reference>
<dbReference type="PRINTS" id="PR00053">
    <property type="entry name" value="FORKHEAD"/>
</dbReference>
<dbReference type="PROSITE" id="PS00658">
    <property type="entry name" value="FORK_HEAD_2"/>
    <property type="match status" value="1"/>
</dbReference>
<dbReference type="InterPro" id="IPR001766">
    <property type="entry name" value="Fork_head_dom"/>
</dbReference>
<feature type="compositionally biased region" description="Polar residues" evidence="8">
    <location>
        <begin position="474"/>
        <end position="494"/>
    </location>
</feature>
<evidence type="ECO:0000256" key="7">
    <source>
        <dbReference type="PROSITE-ProRule" id="PRU00089"/>
    </source>
</evidence>
<dbReference type="SUPFAM" id="SSF49879">
    <property type="entry name" value="SMAD/FHA domain"/>
    <property type="match status" value="1"/>
</dbReference>
<feature type="region of interest" description="Disordered" evidence="8">
    <location>
        <begin position="622"/>
        <end position="709"/>
    </location>
</feature>
<dbReference type="SMART" id="SM00339">
    <property type="entry name" value="FH"/>
    <property type="match status" value="1"/>
</dbReference>
<evidence type="ECO:0000256" key="4">
    <source>
        <dbReference type="ARBA" id="ARBA00023125"/>
    </source>
</evidence>
<dbReference type="AlphaFoldDB" id="U5ENG2"/>
<keyword evidence="5" id="KW-0804">Transcription</keyword>
<evidence type="ECO:0000256" key="3">
    <source>
        <dbReference type="ARBA" id="ARBA00023015"/>
    </source>
</evidence>
<dbReference type="PANTHER" id="PTHR45881:SF7">
    <property type="entry name" value="CHECKPOINT SUPPRESSOR 1-LIKE, ISOFORM A-RELATED"/>
    <property type="match status" value="1"/>
</dbReference>
<evidence type="ECO:0000256" key="1">
    <source>
        <dbReference type="ARBA" id="ARBA00004123"/>
    </source>
</evidence>
<feature type="domain" description="FHA" evidence="9">
    <location>
        <begin position="316"/>
        <end position="370"/>
    </location>
</feature>
<feature type="region of interest" description="Disordered" evidence="8">
    <location>
        <begin position="147"/>
        <end position="212"/>
    </location>
</feature>
<feature type="compositionally biased region" description="Low complexity" evidence="8">
    <location>
        <begin position="203"/>
        <end position="212"/>
    </location>
</feature>
<evidence type="ECO:0000256" key="6">
    <source>
        <dbReference type="ARBA" id="ARBA00023242"/>
    </source>
</evidence>
<feature type="compositionally biased region" description="Gly residues" evidence="8">
    <location>
        <begin position="669"/>
        <end position="686"/>
    </location>
</feature>
<keyword evidence="6 7" id="KW-0539">Nucleus</keyword>
<dbReference type="GO" id="GO:0000981">
    <property type="term" value="F:DNA-binding transcription factor activity, RNA polymerase II-specific"/>
    <property type="evidence" value="ECO:0007669"/>
    <property type="project" value="TreeGrafter"/>
</dbReference>
<feature type="compositionally biased region" description="Low complexity" evidence="8">
    <location>
        <begin position="687"/>
        <end position="696"/>
    </location>
</feature>
<dbReference type="InterPro" id="IPR000253">
    <property type="entry name" value="FHA_dom"/>
</dbReference>
<dbReference type="FunFam" id="1.10.10.10:FF:000030">
    <property type="entry name" value="Forkhead box protein K2"/>
    <property type="match status" value="1"/>
</dbReference>
<dbReference type="GO" id="GO:0045893">
    <property type="term" value="P:positive regulation of DNA-templated transcription"/>
    <property type="evidence" value="ECO:0007669"/>
    <property type="project" value="UniProtKB-ARBA"/>
</dbReference>
<dbReference type="GO" id="GO:0005634">
    <property type="term" value="C:nucleus"/>
    <property type="evidence" value="ECO:0007669"/>
    <property type="project" value="UniProtKB-SubCell"/>
</dbReference>
<dbReference type="PANTHER" id="PTHR45881">
    <property type="entry name" value="CHECKPOINT SUPPRESSOR 1-LIKE, ISOFORM A-RELATED"/>
    <property type="match status" value="1"/>
</dbReference>
<feature type="compositionally biased region" description="Polar residues" evidence="8">
    <location>
        <begin position="507"/>
        <end position="518"/>
    </location>
</feature>
<comment type="subcellular location">
    <subcellularLocation>
        <location evidence="1 7">Nucleus</location>
    </subcellularLocation>
</comment>
<protein>
    <submittedName>
        <fullName evidence="11">Putative forkhead box transcription factor subgroup k2</fullName>
    </submittedName>
</protein>
<feature type="domain" description="Fork-head" evidence="10">
    <location>
        <begin position="533"/>
        <end position="629"/>
    </location>
</feature>
<keyword evidence="3" id="KW-0805">Transcription regulation</keyword>
<keyword evidence="2" id="KW-0217">Developmental protein</keyword>
<feature type="region of interest" description="Disordered" evidence="8">
    <location>
        <begin position="236"/>
        <end position="296"/>
    </location>
</feature>
<evidence type="ECO:0000313" key="11">
    <source>
        <dbReference type="EMBL" id="JAB55764.1"/>
    </source>
</evidence>
<dbReference type="SUPFAM" id="SSF46785">
    <property type="entry name" value="Winged helix' DNA-binding domain"/>
    <property type="match status" value="1"/>
</dbReference>
<evidence type="ECO:0000256" key="5">
    <source>
        <dbReference type="ARBA" id="ARBA00023163"/>
    </source>
</evidence>
<feature type="DNA-binding region" description="Fork-head" evidence="7">
    <location>
        <begin position="533"/>
        <end position="629"/>
    </location>
</feature>
<evidence type="ECO:0000259" key="10">
    <source>
        <dbReference type="PROSITE" id="PS50039"/>
    </source>
</evidence>
<sequence>MTDNNSNFHTQSSSQQLQFFVQQNPKLKIENQEYVTTTSTTTTLKHENNGTDFHHHLAQQQQMEQPYSRNLEPVKVVIEHATTTSNASGNNHHQNLLDQQSIEQQEKSIIEALVQQHQQNQMHHQQQQLQQQQQPIQFIIKRNNAKKIKLDDGSDDYHENSDEDEDDDDDDDDDIDDGFSDDDVRNRKNHVNVVINHQPPTPSSIQTITTTESIEEQEKSIIEALCQQQRQNQLIQQQQQQQQQHLQPNSHHHYSSNNHHYQQTSRSMSSSPQPSTESIIDSMNSSSNNRRQHQQQHFIGRLISKDNILMINEELIEIGRNSTKSSVDFHVGRNSFVSRKHLILYYDMTDSEFYLSCLSKNGVFIDNIFHRKGAEPYKLPKVCSIRFPSTNIKIQFENLIDQNSNDDNYNQTISGNNLSSSDINTTTASASSASASSNALYAPLKISIPTEASGSSMDLSGRHLNNGKSPYPSPTGTISAANSCPTSPRQSSTSFHHDFSQFHHPHNNGNASSTNSFSEFQIPSTSQSMENDKPPYSYAQLIVQSISASPEKQLTLSGIYSFISKNYPYYRTGANKGWQNSIRHNLSLNRYFIKVPRLQDEPGKGSFWRIDPNSELKLVDQSYRKRRQRGSQCFRTPFGPRSAPVSPTHLDESREGSPIDDNLLSAPGSPGGGGGGGGGGGIGIGNGNNPNSYANNHQLDDHNNYSIEQ</sequence>
<dbReference type="EMBL" id="GANO01004107">
    <property type="protein sequence ID" value="JAB55764.1"/>
    <property type="molecule type" value="mRNA"/>
</dbReference>
<dbReference type="CDD" id="cd20026">
    <property type="entry name" value="FH_FOXK"/>
    <property type="match status" value="1"/>
</dbReference>
<feature type="compositionally biased region" description="Acidic residues" evidence="8">
    <location>
        <begin position="161"/>
        <end position="181"/>
    </location>
</feature>
<dbReference type="InterPro" id="IPR008984">
    <property type="entry name" value="SMAD_FHA_dom_sf"/>
</dbReference>
<evidence type="ECO:0000256" key="2">
    <source>
        <dbReference type="ARBA" id="ARBA00022473"/>
    </source>
</evidence>